<dbReference type="OrthoDB" id="9803573at2"/>
<dbReference type="SUPFAM" id="SSF89000">
    <property type="entry name" value="post-HMGL domain-like"/>
    <property type="match status" value="1"/>
</dbReference>
<dbReference type="PANTHER" id="PTHR46911:SF1">
    <property type="entry name" value="2-ISOPROPYLMALATE SYNTHASE"/>
    <property type="match status" value="1"/>
</dbReference>
<feature type="domain" description="Pyruvate carboxyltransferase" evidence="11">
    <location>
        <begin position="35"/>
        <end position="309"/>
    </location>
</feature>
<comment type="catalytic activity">
    <reaction evidence="1 10">
        <text>3-methyl-2-oxobutanoate + acetyl-CoA + H2O = (2S)-2-isopropylmalate + CoA + H(+)</text>
        <dbReference type="Rhea" id="RHEA:21524"/>
        <dbReference type="ChEBI" id="CHEBI:1178"/>
        <dbReference type="ChEBI" id="CHEBI:11851"/>
        <dbReference type="ChEBI" id="CHEBI:15377"/>
        <dbReference type="ChEBI" id="CHEBI:15378"/>
        <dbReference type="ChEBI" id="CHEBI:57287"/>
        <dbReference type="ChEBI" id="CHEBI:57288"/>
        <dbReference type="EC" id="2.3.3.13"/>
    </reaction>
</comment>
<sequence length="563" mass="62393">MKPSQSRFDHTRYQPFPAMKKTDRRWPDNTIEKAPLWCSVDLRDGNQALIEPMTVEQKCQLFQLLVNIGFKEIEVGFPAASTPDFDFVRKIIDDGMIPEDVTIQVLTQAREHLIARTFEALQGCRRAVVHVYNSTSKVQREQVFQRDRAGILAIAEEGARLVAAEAAKHPDTEWVFQYSPESFTGTEMDFAAEVCNAVMAIWQPTPEKPVILNLPATVEMSTPNIFADQIEWFIEHLDNRESAICSVHTHNDRGCAVAAAELAIMAGADRVEGTLFGNGERTGNMDIITMAMNLYSQGIDPQLDLSCSDEIIRIYTECTSLPVHPRHPWFGELVYTAFSGSHQDAIRKCLNQREEDDIWDVAYLPIDPADIGRDYQEVIRINSQSGKGGVAFVLEQEQGLQLPRWLQIALSAAVQSEAENASAEISANQIWDIFQKHFMPSNPNLQIGGYRLERKDGGEFVKVELITEKGTVTIARNGQGPMEAFASGLEQLGVQLDILDYSEHALGNGSNAKAASYVHASIDGQRFCGVGIDKDIVLASLKAILAAANQTTKHQMGNAISAA</sequence>
<dbReference type="AlphaFoldDB" id="A0A1X7APK0"/>
<dbReference type="InterPro" id="IPR054692">
    <property type="entry name" value="LeuA-like_post-cat"/>
</dbReference>
<feature type="region of interest" description="Regulatory domain" evidence="10">
    <location>
        <begin position="441"/>
        <end position="563"/>
    </location>
</feature>
<protein>
    <recommendedName>
        <fullName evidence="4 10">2-isopropylmalate synthase</fullName>
        <ecNumber evidence="4 10">2.3.3.13</ecNumber>
    </recommendedName>
    <alternativeName>
        <fullName evidence="10">Alpha-IPM synthase</fullName>
    </alternativeName>
    <alternativeName>
        <fullName evidence="10">Alpha-isopropylmalate synthase</fullName>
    </alternativeName>
</protein>
<dbReference type="Pfam" id="PF00682">
    <property type="entry name" value="HMGL-like"/>
    <property type="match status" value="1"/>
</dbReference>
<dbReference type="PROSITE" id="PS50991">
    <property type="entry name" value="PYR_CT"/>
    <property type="match status" value="1"/>
</dbReference>
<keyword evidence="7 10" id="KW-0808">Transferase</keyword>
<dbReference type="InterPro" id="IPR013709">
    <property type="entry name" value="2-isopropylmalate_synth_dimer"/>
</dbReference>
<dbReference type="SUPFAM" id="SSF51569">
    <property type="entry name" value="Aldolase"/>
    <property type="match status" value="1"/>
</dbReference>
<comment type="subcellular location">
    <subcellularLocation>
        <location evidence="10">Cytoplasm</location>
    </subcellularLocation>
</comment>
<comment type="pathway">
    <text evidence="2 10">Amino-acid biosynthesis; L-leucine biosynthesis; L-leucine from 3-methyl-2-oxobutanoate: step 1/4.</text>
</comment>
<evidence type="ECO:0000313" key="12">
    <source>
        <dbReference type="EMBL" id="SMA50251.1"/>
    </source>
</evidence>
<evidence type="ECO:0000256" key="4">
    <source>
        <dbReference type="ARBA" id="ARBA00012973"/>
    </source>
</evidence>
<gene>
    <name evidence="12" type="primary">leuA_2</name>
    <name evidence="10" type="synonym">leuA</name>
    <name evidence="12" type="ORF">EHSB41UT_04045</name>
</gene>
<dbReference type="InterPro" id="IPR036230">
    <property type="entry name" value="LeuA_allosteric_dom_sf"/>
</dbReference>
<keyword evidence="8 10" id="KW-0479">Metal-binding</keyword>
<evidence type="ECO:0000256" key="3">
    <source>
        <dbReference type="ARBA" id="ARBA00009767"/>
    </source>
</evidence>
<dbReference type="InterPro" id="IPR002034">
    <property type="entry name" value="AIPM/Hcit_synth_CS"/>
</dbReference>
<evidence type="ECO:0000313" key="13">
    <source>
        <dbReference type="Proteomes" id="UP000196573"/>
    </source>
</evidence>
<evidence type="ECO:0000256" key="9">
    <source>
        <dbReference type="ARBA" id="ARBA00023304"/>
    </source>
</evidence>
<evidence type="ECO:0000259" key="11">
    <source>
        <dbReference type="PROSITE" id="PS50991"/>
    </source>
</evidence>
<dbReference type="UniPathway" id="UPA00048">
    <property type="reaction ID" value="UER00070"/>
</dbReference>
<keyword evidence="10" id="KW-0963">Cytoplasm</keyword>
<dbReference type="HAMAP" id="MF_00572">
    <property type="entry name" value="LeuA_type2"/>
    <property type="match status" value="1"/>
</dbReference>
<evidence type="ECO:0000256" key="6">
    <source>
        <dbReference type="ARBA" id="ARBA00022605"/>
    </source>
</evidence>
<keyword evidence="6 10" id="KW-0028">Amino-acid biosynthesis</keyword>
<proteinExistence type="inferred from homology"/>
<dbReference type="EMBL" id="FWPT01000011">
    <property type="protein sequence ID" value="SMA50251.1"/>
    <property type="molecule type" value="Genomic_DNA"/>
</dbReference>
<feature type="binding site" evidence="10">
    <location>
        <position position="44"/>
    </location>
    <ligand>
        <name>Mg(2+)</name>
        <dbReference type="ChEBI" id="CHEBI:18420"/>
    </ligand>
</feature>
<dbReference type="SUPFAM" id="SSF110921">
    <property type="entry name" value="2-isopropylmalate synthase LeuA, allosteric (dimerisation) domain"/>
    <property type="match status" value="1"/>
</dbReference>
<dbReference type="InterPro" id="IPR000891">
    <property type="entry name" value="PYR_CT"/>
</dbReference>
<evidence type="ECO:0000256" key="7">
    <source>
        <dbReference type="ARBA" id="ARBA00022679"/>
    </source>
</evidence>
<keyword evidence="10" id="KW-0460">Magnesium</keyword>
<keyword evidence="13" id="KW-1185">Reference proteome</keyword>
<reference evidence="12 13" key="1">
    <citation type="submission" date="2017-03" db="EMBL/GenBank/DDBJ databases">
        <authorList>
            <person name="Afonso C.L."/>
            <person name="Miller P.J."/>
            <person name="Scott M.A."/>
            <person name="Spackman E."/>
            <person name="Goraichik I."/>
            <person name="Dimitrov K.M."/>
            <person name="Suarez D.L."/>
            <person name="Swayne D.E."/>
        </authorList>
    </citation>
    <scope>NUCLEOTIDE SEQUENCE [LARGE SCALE GENOMIC DNA]</scope>
    <source>
        <strain evidence="12">SB41UT1</strain>
    </source>
</reference>
<dbReference type="CDD" id="cd07942">
    <property type="entry name" value="DRE_TIM_LeuA"/>
    <property type="match status" value="1"/>
</dbReference>
<dbReference type="GO" id="GO:0003852">
    <property type="term" value="F:2-isopropylmalate synthase activity"/>
    <property type="evidence" value="ECO:0007669"/>
    <property type="project" value="UniProtKB-UniRule"/>
</dbReference>
<evidence type="ECO:0000256" key="10">
    <source>
        <dbReference type="HAMAP-Rule" id="MF_00572"/>
    </source>
</evidence>
<dbReference type="InterPro" id="IPR039371">
    <property type="entry name" value="LeuA_N_DRE-TIM"/>
</dbReference>
<dbReference type="NCBIfam" id="TIGR00970">
    <property type="entry name" value="leuA_yeast"/>
    <property type="match status" value="1"/>
</dbReference>
<dbReference type="SMART" id="SM00917">
    <property type="entry name" value="LeuA_dimer"/>
    <property type="match status" value="1"/>
</dbReference>
<dbReference type="InterPro" id="IPR013785">
    <property type="entry name" value="Aldolase_TIM"/>
</dbReference>
<comment type="subunit">
    <text evidence="10">Homodimer.</text>
</comment>
<organism evidence="12 13">
    <name type="scientific">Parendozoicomonas haliclonae</name>
    <dbReference type="NCBI Taxonomy" id="1960125"/>
    <lineage>
        <taxon>Bacteria</taxon>
        <taxon>Pseudomonadati</taxon>
        <taxon>Pseudomonadota</taxon>
        <taxon>Gammaproteobacteria</taxon>
        <taxon>Oceanospirillales</taxon>
        <taxon>Endozoicomonadaceae</taxon>
        <taxon>Parendozoicomonas</taxon>
    </lineage>
</organism>
<dbReference type="GO" id="GO:0005737">
    <property type="term" value="C:cytoplasm"/>
    <property type="evidence" value="ECO:0007669"/>
    <property type="project" value="UniProtKB-SubCell"/>
</dbReference>
<keyword evidence="5 10" id="KW-0432">Leucine biosynthesis</keyword>
<evidence type="ECO:0000256" key="1">
    <source>
        <dbReference type="ARBA" id="ARBA00000064"/>
    </source>
</evidence>
<evidence type="ECO:0000256" key="8">
    <source>
        <dbReference type="ARBA" id="ARBA00022723"/>
    </source>
</evidence>
<evidence type="ECO:0000256" key="5">
    <source>
        <dbReference type="ARBA" id="ARBA00022430"/>
    </source>
</evidence>
<accession>A0A1X7APK0</accession>
<feature type="binding site" evidence="10">
    <location>
        <position position="248"/>
    </location>
    <ligand>
        <name>Mg(2+)</name>
        <dbReference type="ChEBI" id="CHEBI:18420"/>
    </ligand>
</feature>
<dbReference type="PROSITE" id="PS00815">
    <property type="entry name" value="AIPM_HOMOCIT_SYNTH_1"/>
    <property type="match status" value="1"/>
</dbReference>
<dbReference type="GO" id="GO:0003985">
    <property type="term" value="F:acetyl-CoA C-acetyltransferase activity"/>
    <property type="evidence" value="ECO:0007669"/>
    <property type="project" value="UniProtKB-UniRule"/>
</dbReference>
<keyword evidence="12" id="KW-0012">Acyltransferase</keyword>
<name>A0A1X7APK0_9GAMM</name>
<comment type="cofactor">
    <cofactor evidence="10">
        <name>Mg(2+)</name>
        <dbReference type="ChEBI" id="CHEBI:18420"/>
    </cofactor>
</comment>
<dbReference type="Gene3D" id="3.30.160.270">
    <property type="match status" value="1"/>
</dbReference>
<dbReference type="Pfam" id="PF22615">
    <property type="entry name" value="IPMS_D2"/>
    <property type="match status" value="1"/>
</dbReference>
<dbReference type="Proteomes" id="UP000196573">
    <property type="component" value="Unassembled WGS sequence"/>
</dbReference>
<dbReference type="EC" id="2.3.3.13" evidence="4 10"/>
<dbReference type="GO" id="GO:0009098">
    <property type="term" value="P:L-leucine biosynthetic process"/>
    <property type="evidence" value="ECO:0007669"/>
    <property type="project" value="UniProtKB-UniRule"/>
</dbReference>
<feature type="binding site" evidence="10">
    <location>
        <position position="284"/>
    </location>
    <ligand>
        <name>Mg(2+)</name>
        <dbReference type="ChEBI" id="CHEBI:18420"/>
    </ligand>
</feature>
<keyword evidence="9 10" id="KW-0100">Branched-chain amino acid biosynthesis</keyword>
<comment type="similarity">
    <text evidence="3 10">Belongs to the alpha-IPM synthase/homocitrate synthase family. LeuA type 2 subfamily.</text>
</comment>
<feature type="binding site" evidence="10">
    <location>
        <position position="250"/>
    </location>
    <ligand>
        <name>Mg(2+)</name>
        <dbReference type="ChEBI" id="CHEBI:18420"/>
    </ligand>
</feature>
<evidence type="ECO:0000256" key="2">
    <source>
        <dbReference type="ARBA" id="ARBA00004689"/>
    </source>
</evidence>
<dbReference type="Gene3D" id="3.20.20.70">
    <property type="entry name" value="Aldolase class I"/>
    <property type="match status" value="1"/>
</dbReference>
<dbReference type="RefSeq" id="WP_087112693.1">
    <property type="nucleotide sequence ID" value="NZ_CBCSCN010000013.1"/>
</dbReference>
<dbReference type="GO" id="GO:0000287">
    <property type="term" value="F:magnesium ion binding"/>
    <property type="evidence" value="ECO:0007669"/>
    <property type="project" value="UniProtKB-UniRule"/>
</dbReference>
<comment type="function">
    <text evidence="10">Catalyzes the condensation of the acetyl group of acetyl-CoA with 3-methyl-2-oxobutanoate (2-ketoisovalerate) to form 3-carboxy-3-hydroxy-4-methylpentanoate (2-isopropylmalate).</text>
</comment>
<dbReference type="InterPro" id="IPR005668">
    <property type="entry name" value="IPM_Synthase"/>
</dbReference>
<dbReference type="Pfam" id="PF08502">
    <property type="entry name" value="LeuA_dimer"/>
    <property type="match status" value="1"/>
</dbReference>
<dbReference type="PANTHER" id="PTHR46911">
    <property type="match status" value="1"/>
</dbReference>
<dbReference type="NCBIfam" id="NF002991">
    <property type="entry name" value="PRK03739.1"/>
    <property type="match status" value="1"/>
</dbReference>